<evidence type="ECO:0000313" key="3">
    <source>
        <dbReference type="Proteomes" id="UP001301769"/>
    </source>
</evidence>
<evidence type="ECO:0000256" key="1">
    <source>
        <dbReference type="SAM" id="Phobius"/>
    </source>
</evidence>
<reference evidence="2" key="1">
    <citation type="journal article" date="2023" name="Mol. Phylogenet. Evol.">
        <title>Genome-scale phylogeny and comparative genomics of the fungal order Sordariales.</title>
        <authorList>
            <person name="Hensen N."/>
            <person name="Bonometti L."/>
            <person name="Westerberg I."/>
            <person name="Brannstrom I.O."/>
            <person name="Guillou S."/>
            <person name="Cros-Aarteil S."/>
            <person name="Calhoun S."/>
            <person name="Haridas S."/>
            <person name="Kuo A."/>
            <person name="Mondo S."/>
            <person name="Pangilinan J."/>
            <person name="Riley R."/>
            <person name="LaButti K."/>
            <person name="Andreopoulos B."/>
            <person name="Lipzen A."/>
            <person name="Chen C."/>
            <person name="Yan M."/>
            <person name="Daum C."/>
            <person name="Ng V."/>
            <person name="Clum A."/>
            <person name="Steindorff A."/>
            <person name="Ohm R.A."/>
            <person name="Martin F."/>
            <person name="Silar P."/>
            <person name="Natvig D.O."/>
            <person name="Lalanne C."/>
            <person name="Gautier V."/>
            <person name="Ament-Velasquez S.L."/>
            <person name="Kruys A."/>
            <person name="Hutchinson M.I."/>
            <person name="Powell A.J."/>
            <person name="Barry K."/>
            <person name="Miller A.N."/>
            <person name="Grigoriev I.V."/>
            <person name="Debuchy R."/>
            <person name="Gladieux P."/>
            <person name="Hiltunen Thoren M."/>
            <person name="Johannesson H."/>
        </authorList>
    </citation>
    <scope>NUCLEOTIDE SEQUENCE</scope>
    <source>
        <strain evidence="2">PSN293</strain>
    </source>
</reference>
<proteinExistence type="predicted"/>
<feature type="transmembrane region" description="Helical" evidence="1">
    <location>
        <begin position="147"/>
        <end position="168"/>
    </location>
</feature>
<feature type="transmembrane region" description="Helical" evidence="1">
    <location>
        <begin position="174"/>
        <end position="194"/>
    </location>
</feature>
<keyword evidence="3" id="KW-1185">Reference proteome</keyword>
<dbReference type="Proteomes" id="UP001301769">
    <property type="component" value="Unassembled WGS sequence"/>
</dbReference>
<keyword evidence="1" id="KW-0812">Transmembrane</keyword>
<name>A0AAN6XVL1_9PEZI</name>
<comment type="caution">
    <text evidence="2">The sequence shown here is derived from an EMBL/GenBank/DDBJ whole genome shotgun (WGS) entry which is preliminary data.</text>
</comment>
<organism evidence="2 3">
    <name type="scientific">Rhypophila decipiens</name>
    <dbReference type="NCBI Taxonomy" id="261697"/>
    <lineage>
        <taxon>Eukaryota</taxon>
        <taxon>Fungi</taxon>
        <taxon>Dikarya</taxon>
        <taxon>Ascomycota</taxon>
        <taxon>Pezizomycotina</taxon>
        <taxon>Sordariomycetes</taxon>
        <taxon>Sordariomycetidae</taxon>
        <taxon>Sordariales</taxon>
        <taxon>Naviculisporaceae</taxon>
        <taxon>Rhypophila</taxon>
    </lineage>
</organism>
<reference evidence="2" key="2">
    <citation type="submission" date="2023-05" db="EMBL/GenBank/DDBJ databases">
        <authorList>
            <consortium name="Lawrence Berkeley National Laboratory"/>
            <person name="Steindorff A."/>
            <person name="Hensen N."/>
            <person name="Bonometti L."/>
            <person name="Westerberg I."/>
            <person name="Brannstrom I.O."/>
            <person name="Guillou S."/>
            <person name="Cros-Aarteil S."/>
            <person name="Calhoun S."/>
            <person name="Haridas S."/>
            <person name="Kuo A."/>
            <person name="Mondo S."/>
            <person name="Pangilinan J."/>
            <person name="Riley R."/>
            <person name="Labutti K."/>
            <person name="Andreopoulos B."/>
            <person name="Lipzen A."/>
            <person name="Chen C."/>
            <person name="Yanf M."/>
            <person name="Daum C."/>
            <person name="Ng V."/>
            <person name="Clum A."/>
            <person name="Ohm R."/>
            <person name="Martin F."/>
            <person name="Silar P."/>
            <person name="Natvig D."/>
            <person name="Lalanne C."/>
            <person name="Gautier V."/>
            <person name="Ament-Velasquez S.L."/>
            <person name="Kruys A."/>
            <person name="Hutchinson M.I."/>
            <person name="Powell A.J."/>
            <person name="Barry K."/>
            <person name="Miller A.N."/>
            <person name="Grigoriev I.V."/>
            <person name="Debuchy R."/>
            <person name="Gladieux P."/>
            <person name="Thoren M.H."/>
            <person name="Johannesson H."/>
        </authorList>
    </citation>
    <scope>NUCLEOTIDE SEQUENCE</scope>
    <source>
        <strain evidence="2">PSN293</strain>
    </source>
</reference>
<dbReference type="EMBL" id="MU858291">
    <property type="protein sequence ID" value="KAK4207494.1"/>
    <property type="molecule type" value="Genomic_DNA"/>
</dbReference>
<protein>
    <submittedName>
        <fullName evidence="2">Uncharacterized protein</fullName>
    </submittedName>
</protein>
<evidence type="ECO:0000313" key="2">
    <source>
        <dbReference type="EMBL" id="KAK4207494.1"/>
    </source>
</evidence>
<accession>A0AAN6XVL1</accession>
<gene>
    <name evidence="2" type="ORF">QBC37DRAFT_455430</name>
</gene>
<sequence length="217" mass="23737">MSASGAHASSIRIRYTALSFTGPRRIVRHRNHGSIVTGDSFDRRGCDGWLFEQPVLPLRAFSPLNTLPNNCRVPTWVGRIVGRGHRHHLLEGMSARRSEASSARVLSAQRRYGVSIVSSEDCYCRLDDIIGWKASSLSTWRYYRLKVVVVVCSGELFAWGSCWLGAIICSKALFVRGCLLLAGAVVVCSGVLLARRPCCGPLEGTVIVRSDVSSSLA</sequence>
<keyword evidence="1" id="KW-1133">Transmembrane helix</keyword>
<dbReference type="AlphaFoldDB" id="A0AAN6XVL1"/>
<keyword evidence="1" id="KW-0472">Membrane</keyword>